<organism evidence="2">
    <name type="scientific">Streptomyces sp. R39</name>
    <dbReference type="NCBI Taxonomy" id="3238631"/>
    <lineage>
        <taxon>Bacteria</taxon>
        <taxon>Bacillati</taxon>
        <taxon>Actinomycetota</taxon>
        <taxon>Actinomycetes</taxon>
        <taxon>Kitasatosporales</taxon>
        <taxon>Streptomycetaceae</taxon>
        <taxon>Streptomyces</taxon>
    </lineage>
</organism>
<sequence>MERRQTLIAGWVVVVSLAAIMTGVTNWSSKPAKSALSFAYQREGGDNYISQTLAIKNTNKESVVPVLAFTALDQNGDPLPGVHVRTVYGSDSGRLVVPYGAGLDILRFSGAGEHQVYDVRVTVKRVAAAKGRASRSPVTVQELDGAGHTVSKFSRFSAVRMTNIDPYPVTMRVAYLVYDQPAEGETQQAVSVTPIGGLVRVPGSGSAVVRVTGAAATAVARYSGGPAVSVKAYDSQ</sequence>
<dbReference type="RefSeq" id="WP_369223226.1">
    <property type="nucleotide sequence ID" value="NZ_CP163441.1"/>
</dbReference>
<accession>A0AB39QTT8</accession>
<evidence type="ECO:0000313" key="2">
    <source>
        <dbReference type="EMBL" id="XDQ44284.1"/>
    </source>
</evidence>
<keyword evidence="1" id="KW-1133">Transmembrane helix</keyword>
<dbReference type="EMBL" id="CP163441">
    <property type="protein sequence ID" value="XDQ44284.1"/>
    <property type="molecule type" value="Genomic_DNA"/>
</dbReference>
<keyword evidence="1" id="KW-0472">Membrane</keyword>
<keyword evidence="1" id="KW-0812">Transmembrane</keyword>
<proteinExistence type="predicted"/>
<dbReference type="AlphaFoldDB" id="A0AB39QTT8"/>
<feature type="transmembrane region" description="Helical" evidence="1">
    <location>
        <begin position="7"/>
        <end position="27"/>
    </location>
</feature>
<name>A0AB39QTT8_9ACTN</name>
<protein>
    <submittedName>
        <fullName evidence="2">Uncharacterized protein</fullName>
    </submittedName>
</protein>
<gene>
    <name evidence="2" type="ORF">AB5J52_19550</name>
</gene>
<reference evidence="2" key="1">
    <citation type="submission" date="2024-07" db="EMBL/GenBank/DDBJ databases">
        <authorList>
            <person name="Yu S.T."/>
        </authorList>
    </citation>
    <scope>NUCLEOTIDE SEQUENCE</scope>
    <source>
        <strain evidence="2">R39</strain>
    </source>
</reference>
<evidence type="ECO:0000256" key="1">
    <source>
        <dbReference type="SAM" id="Phobius"/>
    </source>
</evidence>